<evidence type="ECO:0000259" key="7">
    <source>
        <dbReference type="PROSITE" id="PS50928"/>
    </source>
</evidence>
<comment type="caution">
    <text evidence="8">The sequence shown here is derived from an EMBL/GenBank/DDBJ whole genome shotgun (WGS) entry which is preliminary data.</text>
</comment>
<evidence type="ECO:0000256" key="2">
    <source>
        <dbReference type="ARBA" id="ARBA00022692"/>
    </source>
</evidence>
<evidence type="ECO:0000313" key="8">
    <source>
        <dbReference type="EMBL" id="GAA5143886.1"/>
    </source>
</evidence>
<comment type="similarity">
    <text evidence="5">Belongs to the binding-protein-dependent transport system permease family.</text>
</comment>
<dbReference type="PANTHER" id="PTHR43470:SF6">
    <property type="entry name" value="PHOSPHATE TRANSPORT SYSTEM PERMEASE PROTEIN PSTA"/>
    <property type="match status" value="1"/>
</dbReference>
<keyword evidence="5" id="KW-0813">Transport</keyword>
<feature type="transmembrane region" description="Helical" evidence="5">
    <location>
        <begin position="367"/>
        <end position="387"/>
    </location>
</feature>
<organism evidence="8 9">
    <name type="scientific">Prosthecobacter algae</name>
    <dbReference type="NCBI Taxonomy" id="1144682"/>
    <lineage>
        <taxon>Bacteria</taxon>
        <taxon>Pseudomonadati</taxon>
        <taxon>Verrucomicrobiota</taxon>
        <taxon>Verrucomicrobiia</taxon>
        <taxon>Verrucomicrobiales</taxon>
        <taxon>Verrucomicrobiaceae</taxon>
        <taxon>Prosthecobacter</taxon>
    </lineage>
</organism>
<evidence type="ECO:0000256" key="1">
    <source>
        <dbReference type="ARBA" id="ARBA00004651"/>
    </source>
</evidence>
<evidence type="ECO:0000256" key="6">
    <source>
        <dbReference type="SAM" id="Coils"/>
    </source>
</evidence>
<dbReference type="Proteomes" id="UP001499852">
    <property type="component" value="Unassembled WGS sequence"/>
</dbReference>
<evidence type="ECO:0000256" key="4">
    <source>
        <dbReference type="ARBA" id="ARBA00023136"/>
    </source>
</evidence>
<reference evidence="9" key="1">
    <citation type="journal article" date="2019" name="Int. J. Syst. Evol. Microbiol.">
        <title>The Global Catalogue of Microorganisms (GCM) 10K type strain sequencing project: providing services to taxonomists for standard genome sequencing and annotation.</title>
        <authorList>
            <consortium name="The Broad Institute Genomics Platform"/>
            <consortium name="The Broad Institute Genome Sequencing Center for Infectious Disease"/>
            <person name="Wu L."/>
            <person name="Ma J."/>
        </authorList>
    </citation>
    <scope>NUCLEOTIDE SEQUENCE [LARGE SCALE GENOMIC DNA]</scope>
    <source>
        <strain evidence="9">JCM 18053</strain>
    </source>
</reference>
<keyword evidence="6" id="KW-0175">Coiled coil</keyword>
<feature type="transmembrane region" description="Helical" evidence="5">
    <location>
        <begin position="408"/>
        <end position="429"/>
    </location>
</feature>
<dbReference type="SUPFAM" id="SSF161098">
    <property type="entry name" value="MetI-like"/>
    <property type="match status" value="1"/>
</dbReference>
<feature type="transmembrane region" description="Helical" evidence="5">
    <location>
        <begin position="441"/>
        <end position="464"/>
    </location>
</feature>
<proteinExistence type="inferred from homology"/>
<dbReference type="RefSeq" id="WP_345737468.1">
    <property type="nucleotide sequence ID" value="NZ_BAABIA010000006.1"/>
</dbReference>
<protein>
    <recommendedName>
        <fullName evidence="7">ABC transmembrane type-1 domain-containing protein</fullName>
    </recommendedName>
</protein>
<dbReference type="Gene3D" id="1.10.3720.10">
    <property type="entry name" value="MetI-like"/>
    <property type="match status" value="2"/>
</dbReference>
<dbReference type="Pfam" id="PF00528">
    <property type="entry name" value="BPD_transp_1"/>
    <property type="match status" value="1"/>
</dbReference>
<keyword evidence="3 5" id="KW-1133">Transmembrane helix</keyword>
<dbReference type="CDD" id="cd06261">
    <property type="entry name" value="TM_PBP2"/>
    <property type="match status" value="1"/>
</dbReference>
<comment type="subcellular location">
    <subcellularLocation>
        <location evidence="1 5">Cell membrane</location>
        <topology evidence="1 5">Multi-pass membrane protein</topology>
    </subcellularLocation>
</comment>
<evidence type="ECO:0000256" key="5">
    <source>
        <dbReference type="RuleBase" id="RU363032"/>
    </source>
</evidence>
<feature type="transmembrane region" description="Helical" evidence="5">
    <location>
        <begin position="571"/>
        <end position="591"/>
    </location>
</feature>
<keyword evidence="9" id="KW-1185">Reference proteome</keyword>
<feature type="transmembrane region" description="Helical" evidence="5">
    <location>
        <begin position="331"/>
        <end position="355"/>
    </location>
</feature>
<name>A0ABP9PD66_9BACT</name>
<dbReference type="PANTHER" id="PTHR43470">
    <property type="entry name" value="PHOSPHATE TRANSPORT SYSTEM PERMEASE PROTEIN PSTA-RELATED"/>
    <property type="match status" value="1"/>
</dbReference>
<dbReference type="InterPro" id="IPR000515">
    <property type="entry name" value="MetI-like"/>
</dbReference>
<accession>A0ABP9PD66</accession>
<feature type="transmembrane region" description="Helical" evidence="5">
    <location>
        <begin position="494"/>
        <end position="512"/>
    </location>
</feature>
<dbReference type="InterPro" id="IPR035906">
    <property type="entry name" value="MetI-like_sf"/>
</dbReference>
<dbReference type="EMBL" id="BAABIA010000006">
    <property type="protein sequence ID" value="GAA5143886.1"/>
    <property type="molecule type" value="Genomic_DNA"/>
</dbReference>
<gene>
    <name evidence="8" type="ORF">GCM10023213_32820</name>
</gene>
<evidence type="ECO:0000256" key="3">
    <source>
        <dbReference type="ARBA" id="ARBA00022989"/>
    </source>
</evidence>
<evidence type="ECO:0000313" key="9">
    <source>
        <dbReference type="Proteomes" id="UP001499852"/>
    </source>
</evidence>
<keyword evidence="4 5" id="KW-0472">Membrane</keyword>
<feature type="transmembrane region" description="Helical" evidence="5">
    <location>
        <begin position="282"/>
        <end position="311"/>
    </location>
</feature>
<feature type="domain" description="ABC transmembrane type-1" evidence="7">
    <location>
        <begin position="286"/>
        <end position="590"/>
    </location>
</feature>
<keyword evidence="2 5" id="KW-0812">Transmembrane</keyword>
<dbReference type="PROSITE" id="PS50928">
    <property type="entry name" value="ABC_TM1"/>
    <property type="match status" value="1"/>
</dbReference>
<sequence length="606" mass="66356">MPLATPQQPARTKGEVKVWLTAAGLTLGLIMISGLLLLIAFNGLSVFWPDRVAVYTIKEGDKETRIAGSLVKSQQRRKPDGSFVTEHSIFTGNKDAYNLAFRFINDSDIVSQTDAKGIYVAERMEYGDAIFTPLALQLADGKKIPGDDAAFAGEFARLVKQGNERREEILRIEKHEIGDINARMKKLEVRSRKEDVKAEIAKEQALYQTLADEAQKLRAAQTADKLLYKLASGEERTQNVGDILHFYQPNDLGLGGRFIVFLQAIWEFLMAEPREANTEGGIFPAIFGTFVMTVLMAFMVTPFGIIAAIYLREYARQGFLVQVVRICVNNLAGVPSIVFGVFGLGFFVYGVGGFIDGGVQYPLAPNWWFAAGIGALACIGFAVYLSTHNRTAIPTQQKRQKFLQKVEGTLWIASVFLVIITVARCPYFGGFFSDSLPTPTFGTGGILWASLTLALMTLPVVIVATEEALVAVPRGVREAALACGASKWQTIQRIVLPSALPGVMTGVILAMARGAGEVAPLMITGVVKLAPSLPLDLSWPFIHAERKFMHLGFHIFDLGFQSPDSEGAKPMVFATTLLLILLVVALNLAAIQIRARLRKRYQASAF</sequence>
<feature type="transmembrane region" description="Helical" evidence="5">
    <location>
        <begin position="20"/>
        <end position="41"/>
    </location>
</feature>
<feature type="coiled-coil region" evidence="6">
    <location>
        <begin position="193"/>
        <end position="220"/>
    </location>
</feature>